<dbReference type="EC" id="2.7.7.65" evidence="1"/>
<feature type="region of interest" description="Disordered" evidence="3">
    <location>
        <begin position="1"/>
        <end position="51"/>
    </location>
</feature>
<gene>
    <name evidence="5" type="ORF">MTR65_19845</name>
</gene>
<evidence type="ECO:0000313" key="6">
    <source>
        <dbReference type="Proteomes" id="UP001162802"/>
    </source>
</evidence>
<dbReference type="Pfam" id="PF00990">
    <property type="entry name" value="GGDEF"/>
    <property type="match status" value="1"/>
</dbReference>
<organism evidence="5 6">
    <name type="scientific">Novosphingobium mangrovi</name>
    <name type="common">ex Hu et al. 2023</name>
    <dbReference type="NCBI Taxonomy" id="2930094"/>
    <lineage>
        <taxon>Bacteria</taxon>
        <taxon>Pseudomonadati</taxon>
        <taxon>Pseudomonadota</taxon>
        <taxon>Alphaproteobacteria</taxon>
        <taxon>Sphingomonadales</taxon>
        <taxon>Sphingomonadaceae</taxon>
        <taxon>Novosphingobium</taxon>
    </lineage>
</organism>
<reference evidence="5" key="1">
    <citation type="submission" date="2022-03" db="EMBL/GenBank/DDBJ databases">
        <title>Identification of a novel bacterium isolated from mangrove sediments.</title>
        <authorList>
            <person name="Pan X."/>
        </authorList>
    </citation>
    <scope>NUCLEOTIDE SEQUENCE</scope>
    <source>
        <strain evidence="5">B2637</strain>
    </source>
</reference>
<comment type="catalytic activity">
    <reaction evidence="2">
        <text>2 GTP = 3',3'-c-di-GMP + 2 diphosphate</text>
        <dbReference type="Rhea" id="RHEA:24898"/>
        <dbReference type="ChEBI" id="CHEBI:33019"/>
        <dbReference type="ChEBI" id="CHEBI:37565"/>
        <dbReference type="ChEBI" id="CHEBI:58805"/>
        <dbReference type="EC" id="2.7.7.65"/>
    </reaction>
</comment>
<evidence type="ECO:0000259" key="4">
    <source>
        <dbReference type="PROSITE" id="PS50887"/>
    </source>
</evidence>
<dbReference type="SMART" id="SM00267">
    <property type="entry name" value="GGDEF"/>
    <property type="match status" value="1"/>
</dbReference>
<evidence type="ECO:0000256" key="2">
    <source>
        <dbReference type="ARBA" id="ARBA00034247"/>
    </source>
</evidence>
<name>A0ABT0AID1_9SPHN</name>
<dbReference type="PROSITE" id="PS50887">
    <property type="entry name" value="GGDEF"/>
    <property type="match status" value="1"/>
</dbReference>
<feature type="domain" description="GGDEF" evidence="4">
    <location>
        <begin position="247"/>
        <end position="382"/>
    </location>
</feature>
<feature type="compositionally biased region" description="Polar residues" evidence="3">
    <location>
        <begin position="33"/>
        <end position="42"/>
    </location>
</feature>
<dbReference type="PANTHER" id="PTHR45138">
    <property type="entry name" value="REGULATORY COMPONENTS OF SENSORY TRANSDUCTION SYSTEM"/>
    <property type="match status" value="1"/>
</dbReference>
<dbReference type="EMBL" id="JALHAT010000076">
    <property type="protein sequence ID" value="MCJ1962942.1"/>
    <property type="molecule type" value="Genomic_DNA"/>
</dbReference>
<sequence>MNAHDPGTSRSPGWARWLGLGPAREDERAPRPAQTTDTQQEPAESPADKRRRHVLEDITRFLMGHGLPISPHTLTIAHDVVTGANPALVRLVGEHVASGAPLTVEWLEETVRCDEEESGARQIHALVRKLEGAIAQFGCTATAARSATTSYNETLAEQVDALGGIAPCQEASSAIEALTSVAREMLRRTRDMEREISRSERETEALQRSLEDARREAEIDHLTGLPNRRAFEAVFEDELALAKDKNEPLCVAFCDIDRFKRVNDTHGHEAGDRVLRTVAQALAELSNDKCHVARHGGEEFVVLLRGSNLATACTVLDETRETIAARRLVNRATNTPFGRISFSAGVADVHAYPNRKSALRAADEALFRAKLAGRNRVIAAGQDDWNGFRVIPPDPASGTAA</sequence>
<comment type="caution">
    <text evidence="5">The sequence shown here is derived from an EMBL/GenBank/DDBJ whole genome shotgun (WGS) entry which is preliminary data.</text>
</comment>
<dbReference type="InterPro" id="IPR000160">
    <property type="entry name" value="GGDEF_dom"/>
</dbReference>
<dbReference type="InterPro" id="IPR029787">
    <property type="entry name" value="Nucleotide_cyclase"/>
</dbReference>
<evidence type="ECO:0000313" key="5">
    <source>
        <dbReference type="EMBL" id="MCJ1962942.1"/>
    </source>
</evidence>
<accession>A0ABT0AID1</accession>
<feature type="region of interest" description="Disordered" evidence="3">
    <location>
        <begin position="192"/>
        <end position="212"/>
    </location>
</feature>
<dbReference type="NCBIfam" id="TIGR00254">
    <property type="entry name" value="GGDEF"/>
    <property type="match status" value="1"/>
</dbReference>
<keyword evidence="6" id="KW-1185">Reference proteome</keyword>
<dbReference type="RefSeq" id="WP_243803299.1">
    <property type="nucleotide sequence ID" value="NZ_JALHAT010000076.1"/>
</dbReference>
<dbReference type="Proteomes" id="UP001162802">
    <property type="component" value="Unassembled WGS sequence"/>
</dbReference>
<dbReference type="InterPro" id="IPR050469">
    <property type="entry name" value="Diguanylate_Cyclase"/>
</dbReference>
<dbReference type="SUPFAM" id="SSF55073">
    <property type="entry name" value="Nucleotide cyclase"/>
    <property type="match status" value="1"/>
</dbReference>
<evidence type="ECO:0000256" key="1">
    <source>
        <dbReference type="ARBA" id="ARBA00012528"/>
    </source>
</evidence>
<dbReference type="CDD" id="cd01949">
    <property type="entry name" value="GGDEF"/>
    <property type="match status" value="1"/>
</dbReference>
<dbReference type="Gene3D" id="3.30.70.270">
    <property type="match status" value="1"/>
</dbReference>
<evidence type="ECO:0000256" key="3">
    <source>
        <dbReference type="SAM" id="MobiDB-lite"/>
    </source>
</evidence>
<protein>
    <recommendedName>
        <fullName evidence="1">diguanylate cyclase</fullName>
        <ecNumber evidence="1">2.7.7.65</ecNumber>
    </recommendedName>
</protein>
<proteinExistence type="predicted"/>
<dbReference type="PANTHER" id="PTHR45138:SF9">
    <property type="entry name" value="DIGUANYLATE CYCLASE DGCM-RELATED"/>
    <property type="match status" value="1"/>
</dbReference>
<dbReference type="InterPro" id="IPR043128">
    <property type="entry name" value="Rev_trsase/Diguanyl_cyclase"/>
</dbReference>